<comment type="caution">
    <text evidence="1">The sequence shown here is derived from an EMBL/GenBank/DDBJ whole genome shotgun (WGS) entry which is preliminary data.</text>
</comment>
<keyword evidence="2" id="KW-1185">Reference proteome</keyword>
<dbReference type="OrthoDB" id="9812148at2"/>
<sequence>MEIKQDGARQEKLRNVLLLLVRLGLWGDREEHNTRLNLTEEDWNDVFRLAMQHTVTGLAFHGVSHLPDSQIPPQSLLVRWMAETDAVERRNRKMNGVLGQLYNIFHEKGLNPILQKGQGVANYYESPLLRVCGDIDLYFNNKKAWDDALDFLRKNNITFVKQADEGISYRWQGVDIEHHSRLFDLYNPFLQGFVRKLEGQKGYRHTALSTYPSVIVTTPSPFLDILLQSLHILKHSVSRGIGLRQMCDMARSCYKLHGEIDSEEMKAVCKKIGLHRWCPLLHTFLIDYLGLPKDCLPYEDTAPSAAPLAEIVWRGGNFGQYDSMLVYESVAYRRKLNTIRSFMRNMHFASYYAPKETFWYFVQLLKGQFK</sequence>
<dbReference type="Proteomes" id="UP000036951">
    <property type="component" value="Unassembled WGS sequence"/>
</dbReference>
<dbReference type="EMBL" id="LFQU01000001">
    <property type="protein sequence ID" value="KOO69696.1"/>
    <property type="molecule type" value="Genomic_DNA"/>
</dbReference>
<evidence type="ECO:0008006" key="3">
    <source>
        <dbReference type="Google" id="ProtNLM"/>
    </source>
</evidence>
<dbReference type="RefSeq" id="WP_053397363.1">
    <property type="nucleotide sequence ID" value="NZ_LFQU01000001.1"/>
</dbReference>
<evidence type="ECO:0000313" key="1">
    <source>
        <dbReference type="EMBL" id="KOO69696.1"/>
    </source>
</evidence>
<organism evidence="1 2">
    <name type="scientific">Xylanibacter rarus</name>
    <dbReference type="NCBI Taxonomy" id="1676614"/>
    <lineage>
        <taxon>Bacteria</taxon>
        <taxon>Pseudomonadati</taxon>
        <taxon>Bacteroidota</taxon>
        <taxon>Bacteroidia</taxon>
        <taxon>Bacteroidales</taxon>
        <taxon>Prevotellaceae</taxon>
        <taxon>Xylanibacter</taxon>
    </lineage>
</organism>
<proteinExistence type="predicted"/>
<dbReference type="AlphaFoldDB" id="A0A8E1URL3"/>
<reference evidence="1 2" key="1">
    <citation type="submission" date="2015-06" db="EMBL/GenBank/DDBJ databases">
        <title>Prevotella sp. 109, sp. nov., a novel member of the family Prevotellaceae isolated from human faeces.</title>
        <authorList>
            <person name="Shkoporov A.N."/>
            <person name="Chaplin A.V."/>
            <person name="Kafarskaia L.I."/>
            <person name="Efimov B.A."/>
        </authorList>
    </citation>
    <scope>NUCLEOTIDE SEQUENCE [LARGE SCALE GENOMIC DNA]</scope>
    <source>
        <strain evidence="1 2">109</strain>
    </source>
</reference>
<dbReference type="InterPro" id="IPR039498">
    <property type="entry name" value="NTP_transf_5"/>
</dbReference>
<name>A0A8E1URL3_9BACT</name>
<protein>
    <recommendedName>
        <fullName evidence="3">Nucleotidyltransferase</fullName>
    </recommendedName>
</protein>
<gene>
    <name evidence="1" type="ORF">ACU52_00645</name>
</gene>
<dbReference type="Pfam" id="PF14907">
    <property type="entry name" value="NTP_transf_5"/>
    <property type="match status" value="1"/>
</dbReference>
<evidence type="ECO:0000313" key="2">
    <source>
        <dbReference type="Proteomes" id="UP000036951"/>
    </source>
</evidence>
<accession>A0A8E1URL3</accession>